<evidence type="ECO:0000256" key="1">
    <source>
        <dbReference type="ARBA" id="ARBA00023002"/>
    </source>
</evidence>
<evidence type="ECO:0000313" key="4">
    <source>
        <dbReference type="Proteomes" id="UP001230978"/>
    </source>
</evidence>
<dbReference type="PANTHER" id="PTHR30466">
    <property type="entry name" value="FLAVIN REDUCTASE"/>
    <property type="match status" value="1"/>
</dbReference>
<dbReference type="InterPro" id="IPR050268">
    <property type="entry name" value="NADH-dep_flavin_reductase"/>
</dbReference>
<sequence>MADGGMQGEAIVPDAGQARQYRDALGRFATGVTLVTVAGPAGPMGFVANSFASLSLDPPLVLWSLARASRRFAAFAGARHYAIHVLGQDQAGFPARFGREGVGFDGLDWRANAEGVPVLDGTLARFECAQDATHEGGDHLIIVGRVLRLTLEEGEPLVFAKGRFGRFDG</sequence>
<dbReference type="SMART" id="SM00903">
    <property type="entry name" value="Flavin_Reduct"/>
    <property type="match status" value="1"/>
</dbReference>
<keyword evidence="4" id="KW-1185">Reference proteome</keyword>
<evidence type="ECO:0000259" key="2">
    <source>
        <dbReference type="SMART" id="SM00903"/>
    </source>
</evidence>
<evidence type="ECO:0000313" key="3">
    <source>
        <dbReference type="EMBL" id="WGV14798.1"/>
    </source>
</evidence>
<protein>
    <submittedName>
        <fullName evidence="3">Flavin reductase family protein</fullName>
        <ecNumber evidence="3">1.-.-.-</ecNumber>
    </submittedName>
</protein>
<dbReference type="Gene3D" id="2.30.110.10">
    <property type="entry name" value="Electron Transport, Fmn-binding Protein, Chain A"/>
    <property type="match status" value="1"/>
</dbReference>
<dbReference type="SUPFAM" id="SSF50475">
    <property type="entry name" value="FMN-binding split barrel"/>
    <property type="match status" value="1"/>
</dbReference>
<proteinExistence type="predicted"/>
<name>A0ABY8Q1W7_9RHOB</name>
<dbReference type="InterPro" id="IPR012349">
    <property type="entry name" value="Split_barrel_FMN-bd"/>
</dbReference>
<organism evidence="3 4">
    <name type="scientific">Fuscovulum ytuae</name>
    <dbReference type="NCBI Taxonomy" id="3042299"/>
    <lineage>
        <taxon>Bacteria</taxon>
        <taxon>Pseudomonadati</taxon>
        <taxon>Pseudomonadota</taxon>
        <taxon>Alphaproteobacteria</taxon>
        <taxon>Rhodobacterales</taxon>
        <taxon>Paracoccaceae</taxon>
        <taxon>Fuscovulum</taxon>
    </lineage>
</organism>
<dbReference type="EC" id="1.-.-.-" evidence="3"/>
<dbReference type="PANTHER" id="PTHR30466:SF1">
    <property type="entry name" value="FMN REDUCTASE (NADH) RUTF"/>
    <property type="match status" value="1"/>
</dbReference>
<dbReference type="EMBL" id="CP124535">
    <property type="protein sequence ID" value="WGV14798.1"/>
    <property type="molecule type" value="Genomic_DNA"/>
</dbReference>
<dbReference type="RefSeq" id="WP_281463928.1">
    <property type="nucleotide sequence ID" value="NZ_CP124535.1"/>
</dbReference>
<dbReference type="InterPro" id="IPR002563">
    <property type="entry name" value="Flavin_Rdtase-like_dom"/>
</dbReference>
<reference evidence="3 4" key="1">
    <citation type="submission" date="2023-04" db="EMBL/GenBank/DDBJ databases">
        <title>YMD61, complete Genome.</title>
        <authorList>
            <person name="Zhang J."/>
        </authorList>
    </citation>
    <scope>NUCLEOTIDE SEQUENCE [LARGE SCALE GENOMIC DNA]</scope>
    <source>
        <strain evidence="3 4">YMD61</strain>
    </source>
</reference>
<dbReference type="Pfam" id="PF01613">
    <property type="entry name" value="Flavin_Reduct"/>
    <property type="match status" value="1"/>
</dbReference>
<accession>A0ABY8Q1W7</accession>
<dbReference type="GO" id="GO:0016491">
    <property type="term" value="F:oxidoreductase activity"/>
    <property type="evidence" value="ECO:0007669"/>
    <property type="project" value="UniProtKB-KW"/>
</dbReference>
<keyword evidence="1 3" id="KW-0560">Oxidoreductase</keyword>
<dbReference type="Proteomes" id="UP001230978">
    <property type="component" value="Chromosome"/>
</dbReference>
<feature type="domain" description="Flavin reductase like" evidence="2">
    <location>
        <begin position="25"/>
        <end position="166"/>
    </location>
</feature>
<gene>
    <name evidence="3" type="ORF">QF092_10890</name>
</gene>